<evidence type="ECO:0008006" key="6">
    <source>
        <dbReference type="Google" id="ProtNLM"/>
    </source>
</evidence>
<dbReference type="Pfam" id="PF09972">
    <property type="entry name" value="DUF2207"/>
    <property type="match status" value="1"/>
</dbReference>
<feature type="transmembrane region" description="Helical" evidence="1">
    <location>
        <begin position="482"/>
        <end position="502"/>
    </location>
</feature>
<dbReference type="Pfam" id="PF20990">
    <property type="entry name" value="DUF2207_C"/>
    <property type="match status" value="2"/>
</dbReference>
<evidence type="ECO:0000313" key="5">
    <source>
        <dbReference type="Proteomes" id="UP000044071"/>
    </source>
</evidence>
<keyword evidence="5" id="KW-1185">Reference proteome</keyword>
<feature type="domain" description="DUF2207" evidence="2">
    <location>
        <begin position="26"/>
        <end position="196"/>
    </location>
</feature>
<dbReference type="InterPro" id="IPR018702">
    <property type="entry name" value="DUF2207"/>
</dbReference>
<dbReference type="InterPro" id="IPR048389">
    <property type="entry name" value="YciQ-like_C"/>
</dbReference>
<feature type="domain" description="Predicted membrane protein YciQ-like C-terminal" evidence="3">
    <location>
        <begin position="453"/>
        <end position="561"/>
    </location>
</feature>
<accession>A0A078KR18</accession>
<keyword evidence="1" id="KW-0812">Transmembrane</keyword>
<dbReference type="eggNOG" id="COG4907">
    <property type="taxonomic scope" value="Bacteria"/>
</dbReference>
<feature type="transmembrane region" description="Helical" evidence="1">
    <location>
        <begin position="249"/>
        <end position="268"/>
    </location>
</feature>
<feature type="transmembrane region" description="Helical" evidence="1">
    <location>
        <begin position="397"/>
        <end position="415"/>
    </location>
</feature>
<name>A0A078KR18_9GAMM</name>
<keyword evidence="1" id="KW-0472">Membrane</keyword>
<feature type="domain" description="Predicted membrane protein YciQ-like C-terminal" evidence="3">
    <location>
        <begin position="283"/>
        <end position="438"/>
    </location>
</feature>
<sequence length="576" mass="65464">MLKRYACYLFILAQFYCSILWANTVINSYDEIISFKPDNLMVVQDKITLTTDGLENAEGLYRAIPKLLFEERSANIVFSQLNVISATLNNSTIPYSQDTTADDVRIYLGDKNKPLAQGTYSYSLTFSVVAKPYFYDHKTQLVWSVTGKGWSYPILKASTYVQLPSETFQNATAYEAFNDDIQYKASLYPHESAITFQATDAIEPGQQLGFIIGWKNMAAADSFSPRVSEKKYPAVVKSDSKPFKPPKNLVLLIFGSGVFFIFIFYFYAWSKSRIKKSSQVIIPRYKPPKGVSPQVLRYAIQMGYDRKVLTAAILNLVAKDYLKLVGGQLLSNNYTLIRNPDFKGQLSSDELALTRALFARGRNIDLHSANFAEVERDFIDALMEANHDKYFVTNSSYRFLGVLFSSMLLGLNCLYDENLIGIVALFIWLIIITFLIMPYLKKARARSLKERFYVLVMSTMVVATFILVGVEGPRAYFGSQAWVFTLLYYILAVINLVFIYLLKQRTKLGQRITKHAEGFKLFLLATEEERVSLPELTPVIIEEYLPYALALDIELHWSQQFANILAAKLGIDGVIQ</sequence>
<dbReference type="Gene3D" id="1.20.810.10">
    <property type="entry name" value="Cytochrome Bc1 Complex, Chain C"/>
    <property type="match status" value="1"/>
</dbReference>
<dbReference type="OrthoDB" id="9767603at2"/>
<dbReference type="AlphaFoldDB" id="A0A078KR18"/>
<dbReference type="RefSeq" id="WP_043873297.1">
    <property type="nucleotide sequence ID" value="NZ_CCVW01000001.1"/>
</dbReference>
<evidence type="ECO:0000313" key="4">
    <source>
        <dbReference type="EMBL" id="CDZ76865.1"/>
    </source>
</evidence>
<dbReference type="Proteomes" id="UP000044071">
    <property type="component" value="Unassembled WGS sequence"/>
</dbReference>
<dbReference type="EMBL" id="CCSB01000001">
    <property type="protein sequence ID" value="CDZ76865.1"/>
    <property type="molecule type" value="Genomic_DNA"/>
</dbReference>
<evidence type="ECO:0000259" key="3">
    <source>
        <dbReference type="Pfam" id="PF20990"/>
    </source>
</evidence>
<reference evidence="4 5" key="1">
    <citation type="submission" date="2014-06" db="EMBL/GenBank/DDBJ databases">
        <authorList>
            <person name="Urmite Genomes Urmite Genomes"/>
        </authorList>
    </citation>
    <scope>NUCLEOTIDE SEQUENCE [LARGE SCALE GENOMIC DNA]</scope>
</reference>
<feature type="transmembrane region" description="Helical" evidence="1">
    <location>
        <begin position="421"/>
        <end position="440"/>
    </location>
</feature>
<protein>
    <recommendedName>
        <fullName evidence="6">DUF2207 domain-containing protein</fullName>
    </recommendedName>
</protein>
<dbReference type="STRING" id="1034943.BN59_01141"/>
<gene>
    <name evidence="4" type="ORF">BN59_01141</name>
</gene>
<evidence type="ECO:0000259" key="2">
    <source>
        <dbReference type="Pfam" id="PF09972"/>
    </source>
</evidence>
<feature type="transmembrane region" description="Helical" evidence="1">
    <location>
        <begin position="452"/>
        <end position="470"/>
    </location>
</feature>
<organism evidence="4 5">
    <name type="scientific">Legionella massiliensis</name>
    <dbReference type="NCBI Taxonomy" id="1034943"/>
    <lineage>
        <taxon>Bacteria</taxon>
        <taxon>Pseudomonadati</taxon>
        <taxon>Pseudomonadota</taxon>
        <taxon>Gammaproteobacteria</taxon>
        <taxon>Legionellales</taxon>
        <taxon>Legionellaceae</taxon>
        <taxon>Legionella</taxon>
    </lineage>
</organism>
<keyword evidence="1" id="KW-1133">Transmembrane helix</keyword>
<dbReference type="InterPro" id="IPR027387">
    <property type="entry name" value="Cytb/b6-like_sf"/>
</dbReference>
<evidence type="ECO:0000256" key="1">
    <source>
        <dbReference type="SAM" id="Phobius"/>
    </source>
</evidence>
<proteinExistence type="predicted"/>